<dbReference type="PROSITE" id="PS50113">
    <property type="entry name" value="PAC"/>
    <property type="match status" value="2"/>
</dbReference>
<evidence type="ECO:0000256" key="1">
    <source>
        <dbReference type="ARBA" id="ARBA00000085"/>
    </source>
</evidence>
<dbReference type="FunFam" id="1.10.287.130:FF:000001">
    <property type="entry name" value="Two-component sensor histidine kinase"/>
    <property type="match status" value="1"/>
</dbReference>
<keyword evidence="7" id="KW-0472">Membrane</keyword>
<dbReference type="InterPro" id="IPR003594">
    <property type="entry name" value="HATPase_dom"/>
</dbReference>
<keyword evidence="6" id="KW-0902">Two-component regulatory system</keyword>
<evidence type="ECO:0000256" key="2">
    <source>
        <dbReference type="ARBA" id="ARBA00012438"/>
    </source>
</evidence>
<sequence length="857" mass="97040">MNNQYQIFTDKELIEILSLSPAATAVYSTEEIIIQTANNAMLNFWGKNKDVIGKPLEVAVPELQGQQFIELLKNVWNTGITYQAFDTATQLPAEGNIQTFYYDFTCRALKNEAGAVYCILHTATDVTERNQHRQAMARARELTGALENEQALNEELMAANEELFATNEEMHNMQQSLSELNDELEKRVAARVKDLTESKKLLNEILHQLPAPVAVLSGANQVIELTNASILSFWNKTREEVTGRPMLEVFPELQYQPFPGQWKQVLETGNPIANREKPVVFNKEEGPRQYYVDYYYQPLTDYNGHRTSIMATVIDVTDKVESRQQLEENQIKLLDLNDELSTMNEEMAATNEELITTNEELAGTREDLLKTVREVEKSEARFRFLVQQAPTAICILNGPELIIESVNDMMLTILGKSPEITGKKYAEVLPEFKTQPYLQLLNEVFATGKPYFGNEEPTTFEQNGYLRIGYYNFIFQPVQNEQGLTTTIMIVATDVTEQVISRKQLQRAEGMLRLSIEAANVGTWFLNNKTREFFVSAQLKELFGYQAGDEISYMDAIAHIPESHRSDVLKAMGSATVSDTHYNIEFPIIANGDGNLRWVKALGKIETENGGAMSHFSGVIMDITEQKEDELRKNDFIGMVSHELKTPLTSLNGYTQILQQKALKTGDRFTISALEKVTSQIKKMTSLINGFLNISRLESGKIHLQKEYFYLDELVNELIEETRLTSSSHQISPSVSEHVRIYADRDKIGSVISNLLSNAVKYSPQAKDIEVFCELKNGQVRFSVKDHGMGIKPHDLEKLFDRFYRVEGSENQHISGFGIGLYLSAEIIERHDGNIAVTSEIGKGSTFYFNLPVTENE</sequence>
<dbReference type="InterPro" id="IPR013656">
    <property type="entry name" value="PAS_4"/>
</dbReference>
<evidence type="ECO:0000256" key="7">
    <source>
        <dbReference type="ARBA" id="ARBA00023136"/>
    </source>
</evidence>
<dbReference type="InterPro" id="IPR052162">
    <property type="entry name" value="Sensor_kinase/Photoreceptor"/>
</dbReference>
<dbReference type="InterPro" id="IPR036890">
    <property type="entry name" value="HATPase_C_sf"/>
</dbReference>
<reference evidence="11 12" key="1">
    <citation type="submission" date="2016-10" db="EMBL/GenBank/DDBJ databases">
        <authorList>
            <person name="de Groot N.N."/>
        </authorList>
    </citation>
    <scope>NUCLEOTIDE SEQUENCE [LARGE SCALE GENOMIC DNA]</scope>
    <source>
        <strain evidence="11 12">DSM 19033</strain>
    </source>
</reference>
<dbReference type="STRING" id="425514.SAMN05443550_10981"/>
<dbReference type="Pfam" id="PF00512">
    <property type="entry name" value="HisKA"/>
    <property type="match status" value="1"/>
</dbReference>
<dbReference type="RefSeq" id="WP_090558345.1">
    <property type="nucleotide sequence ID" value="NZ_FNRA01000009.1"/>
</dbReference>
<dbReference type="EC" id="2.7.13.3" evidence="2"/>
<comment type="catalytic activity">
    <reaction evidence="1">
        <text>ATP + protein L-histidine = ADP + protein N-phospho-L-histidine.</text>
        <dbReference type="EC" id="2.7.13.3"/>
    </reaction>
</comment>
<evidence type="ECO:0000313" key="11">
    <source>
        <dbReference type="EMBL" id="SEB05351.1"/>
    </source>
</evidence>
<feature type="domain" description="PAC" evidence="10">
    <location>
        <begin position="582"/>
        <end position="635"/>
    </location>
</feature>
<dbReference type="InterPro" id="IPR035965">
    <property type="entry name" value="PAS-like_dom_sf"/>
</dbReference>
<feature type="coiled-coil region" evidence="8">
    <location>
        <begin position="319"/>
        <end position="360"/>
    </location>
</feature>
<dbReference type="SUPFAM" id="SSF55785">
    <property type="entry name" value="PYP-like sensor domain (PAS domain)"/>
    <property type="match status" value="4"/>
</dbReference>
<dbReference type="Pfam" id="PF00989">
    <property type="entry name" value="PAS"/>
    <property type="match status" value="1"/>
</dbReference>
<keyword evidence="4" id="KW-0808">Transferase</keyword>
<dbReference type="SMART" id="SM00091">
    <property type="entry name" value="PAS"/>
    <property type="match status" value="4"/>
</dbReference>
<dbReference type="PRINTS" id="PR00344">
    <property type="entry name" value="BCTRLSENSOR"/>
</dbReference>
<evidence type="ECO:0000256" key="6">
    <source>
        <dbReference type="ARBA" id="ARBA00023012"/>
    </source>
</evidence>
<dbReference type="CDD" id="cd00082">
    <property type="entry name" value="HisKA"/>
    <property type="match status" value="1"/>
</dbReference>
<name>A0A1H4G7U1_9SPHI</name>
<dbReference type="EMBL" id="FNRA01000009">
    <property type="protein sequence ID" value="SEB05351.1"/>
    <property type="molecule type" value="Genomic_DNA"/>
</dbReference>
<proteinExistence type="predicted"/>
<dbReference type="InterPro" id="IPR000014">
    <property type="entry name" value="PAS"/>
</dbReference>
<dbReference type="Gene3D" id="3.30.450.20">
    <property type="entry name" value="PAS domain"/>
    <property type="match status" value="4"/>
</dbReference>
<dbReference type="SMART" id="SM00387">
    <property type="entry name" value="HATPase_c"/>
    <property type="match status" value="1"/>
</dbReference>
<dbReference type="InterPro" id="IPR036097">
    <property type="entry name" value="HisK_dim/P_sf"/>
</dbReference>
<evidence type="ECO:0000259" key="9">
    <source>
        <dbReference type="PROSITE" id="PS50109"/>
    </source>
</evidence>
<dbReference type="PROSITE" id="PS50109">
    <property type="entry name" value="HIS_KIN"/>
    <property type="match status" value="1"/>
</dbReference>
<dbReference type="SUPFAM" id="SSF47384">
    <property type="entry name" value="Homodimeric domain of signal transducing histidine kinase"/>
    <property type="match status" value="1"/>
</dbReference>
<dbReference type="FunFam" id="3.30.565.10:FF:000006">
    <property type="entry name" value="Sensor histidine kinase WalK"/>
    <property type="match status" value="1"/>
</dbReference>
<dbReference type="GO" id="GO:0006355">
    <property type="term" value="P:regulation of DNA-templated transcription"/>
    <property type="evidence" value="ECO:0007669"/>
    <property type="project" value="InterPro"/>
</dbReference>
<evidence type="ECO:0000256" key="5">
    <source>
        <dbReference type="ARBA" id="ARBA00022777"/>
    </source>
</evidence>
<dbReference type="InterPro" id="IPR005467">
    <property type="entry name" value="His_kinase_dom"/>
</dbReference>
<organism evidence="11 12">
    <name type="scientific">Pedobacter hartonius</name>
    <dbReference type="NCBI Taxonomy" id="425514"/>
    <lineage>
        <taxon>Bacteria</taxon>
        <taxon>Pseudomonadati</taxon>
        <taxon>Bacteroidota</taxon>
        <taxon>Sphingobacteriia</taxon>
        <taxon>Sphingobacteriales</taxon>
        <taxon>Sphingobacteriaceae</taxon>
        <taxon>Pedobacter</taxon>
    </lineage>
</organism>
<feature type="coiled-coil region" evidence="8">
    <location>
        <begin position="139"/>
        <end position="187"/>
    </location>
</feature>
<dbReference type="PANTHER" id="PTHR43304:SF1">
    <property type="entry name" value="PAC DOMAIN-CONTAINING PROTEIN"/>
    <property type="match status" value="1"/>
</dbReference>
<dbReference type="PANTHER" id="PTHR43304">
    <property type="entry name" value="PHYTOCHROME-LIKE PROTEIN CPH1"/>
    <property type="match status" value="1"/>
</dbReference>
<dbReference type="Gene3D" id="2.10.70.100">
    <property type="match status" value="1"/>
</dbReference>
<dbReference type="GO" id="GO:0000155">
    <property type="term" value="F:phosphorelay sensor kinase activity"/>
    <property type="evidence" value="ECO:0007669"/>
    <property type="project" value="InterPro"/>
</dbReference>
<dbReference type="CDD" id="cd00130">
    <property type="entry name" value="PAS"/>
    <property type="match status" value="2"/>
</dbReference>
<gene>
    <name evidence="11" type="ORF">SAMN05443550_10981</name>
</gene>
<accession>A0A1H4G7U1</accession>
<dbReference type="NCBIfam" id="TIGR00229">
    <property type="entry name" value="sensory_box"/>
    <property type="match status" value="2"/>
</dbReference>
<dbReference type="InterPro" id="IPR004358">
    <property type="entry name" value="Sig_transdc_His_kin-like_C"/>
</dbReference>
<dbReference type="OrthoDB" id="9813151at2"/>
<evidence type="ECO:0000256" key="3">
    <source>
        <dbReference type="ARBA" id="ARBA00022553"/>
    </source>
</evidence>
<protein>
    <recommendedName>
        <fullName evidence="2">histidine kinase</fullName>
        <ecNumber evidence="2">2.7.13.3</ecNumber>
    </recommendedName>
</protein>
<dbReference type="InterPro" id="IPR013767">
    <property type="entry name" value="PAS_fold"/>
</dbReference>
<evidence type="ECO:0000256" key="4">
    <source>
        <dbReference type="ARBA" id="ARBA00022679"/>
    </source>
</evidence>
<dbReference type="Proteomes" id="UP000198850">
    <property type="component" value="Unassembled WGS sequence"/>
</dbReference>
<dbReference type="AlphaFoldDB" id="A0A1H4G7U1"/>
<dbReference type="SMART" id="SM00388">
    <property type="entry name" value="HisKA"/>
    <property type="match status" value="1"/>
</dbReference>
<keyword evidence="3" id="KW-0597">Phosphoprotein</keyword>
<dbReference type="Pfam" id="PF02518">
    <property type="entry name" value="HATPase_c"/>
    <property type="match status" value="1"/>
</dbReference>
<dbReference type="Gene3D" id="3.30.565.10">
    <property type="entry name" value="Histidine kinase-like ATPase, C-terminal domain"/>
    <property type="match status" value="1"/>
</dbReference>
<feature type="domain" description="Histidine kinase" evidence="9">
    <location>
        <begin position="639"/>
        <end position="855"/>
    </location>
</feature>
<evidence type="ECO:0000313" key="12">
    <source>
        <dbReference type="Proteomes" id="UP000198850"/>
    </source>
</evidence>
<keyword evidence="12" id="KW-1185">Reference proteome</keyword>
<dbReference type="InterPro" id="IPR000700">
    <property type="entry name" value="PAS-assoc_C"/>
</dbReference>
<dbReference type="SUPFAM" id="SSF55874">
    <property type="entry name" value="ATPase domain of HSP90 chaperone/DNA topoisomerase II/histidine kinase"/>
    <property type="match status" value="1"/>
</dbReference>
<dbReference type="InterPro" id="IPR003661">
    <property type="entry name" value="HisK_dim/P_dom"/>
</dbReference>
<keyword evidence="8" id="KW-0175">Coiled coil</keyword>
<feature type="domain" description="PAC" evidence="10">
    <location>
        <begin position="275"/>
        <end position="328"/>
    </location>
</feature>
<dbReference type="Gene3D" id="1.10.287.130">
    <property type="match status" value="1"/>
</dbReference>
<dbReference type="Pfam" id="PF08448">
    <property type="entry name" value="PAS_4"/>
    <property type="match status" value="3"/>
</dbReference>
<evidence type="ECO:0000259" key="10">
    <source>
        <dbReference type="PROSITE" id="PS50113"/>
    </source>
</evidence>
<keyword evidence="5" id="KW-0418">Kinase</keyword>
<evidence type="ECO:0000256" key="8">
    <source>
        <dbReference type="SAM" id="Coils"/>
    </source>
</evidence>